<dbReference type="GO" id="GO:0004316">
    <property type="term" value="F:3-oxoacyl-[acyl-carrier-protein] reductase (NADPH) activity"/>
    <property type="evidence" value="ECO:0007669"/>
    <property type="project" value="UniProtKB-EC"/>
</dbReference>
<evidence type="ECO:0000313" key="2">
    <source>
        <dbReference type="EMBL" id="UQZ82634.1"/>
    </source>
</evidence>
<dbReference type="EC" id="1.1.1.100" evidence="2"/>
<dbReference type="PANTHER" id="PTHR42879">
    <property type="entry name" value="3-OXOACYL-(ACYL-CARRIER-PROTEIN) REDUCTASE"/>
    <property type="match status" value="1"/>
</dbReference>
<keyword evidence="3" id="KW-1185">Reference proteome</keyword>
<dbReference type="InterPro" id="IPR036291">
    <property type="entry name" value="NAD(P)-bd_dom_sf"/>
</dbReference>
<dbReference type="PROSITE" id="PS00061">
    <property type="entry name" value="ADH_SHORT"/>
    <property type="match status" value="1"/>
</dbReference>
<comment type="similarity">
    <text evidence="1">Belongs to the short-chain dehydrogenases/reductases (SDR) family.</text>
</comment>
<reference evidence="2" key="1">
    <citation type="submission" date="2018-02" db="EMBL/GenBank/DDBJ databases">
        <authorList>
            <person name="Kim S.-K."/>
            <person name="Jung H.-I."/>
            <person name="Lee S.-W."/>
        </authorList>
    </citation>
    <scope>NUCLEOTIDE SEQUENCE</scope>
    <source>
        <strain evidence="2">SK3146</strain>
    </source>
</reference>
<dbReference type="EMBL" id="CP027059">
    <property type="protein sequence ID" value="UQZ82634.1"/>
    <property type="molecule type" value="Genomic_DNA"/>
</dbReference>
<organism evidence="2 3">
    <name type="scientific">Paenibacillus konkukensis</name>
    <dbReference type="NCBI Taxonomy" id="2020716"/>
    <lineage>
        <taxon>Bacteria</taxon>
        <taxon>Bacillati</taxon>
        <taxon>Bacillota</taxon>
        <taxon>Bacilli</taxon>
        <taxon>Bacillales</taxon>
        <taxon>Paenibacillaceae</taxon>
        <taxon>Paenibacillus</taxon>
    </lineage>
</organism>
<dbReference type="InterPro" id="IPR020904">
    <property type="entry name" value="Sc_DH/Rdtase_CS"/>
</dbReference>
<evidence type="ECO:0000313" key="3">
    <source>
        <dbReference type="Proteomes" id="UP001057134"/>
    </source>
</evidence>
<sequence>MITTDLTGQIALVTGGNAGIGFAIARKLSQAGAKVAINYLSKREAAEQAVRTIREEGGTAECFQADVTRIAGIEALISQVERTLGGTVDILVNNAGHMIERVPNAEMTEERYNQIMDVNLKSTVFLCKAVLPGMTAKGKGKIVNMASLAAHNGGGPGASVYAASKAAVLAYSKGLAKEAAPHGIGVNVLSPGFIGQTAFHSTFTSDQARKATVAGIPLGREGTPEDVANCALFLASPLSDYLTGETIEINGGMFMR</sequence>
<dbReference type="PRINTS" id="PR00081">
    <property type="entry name" value="GDHRDH"/>
</dbReference>
<evidence type="ECO:0000256" key="1">
    <source>
        <dbReference type="ARBA" id="ARBA00006484"/>
    </source>
</evidence>
<dbReference type="Pfam" id="PF13561">
    <property type="entry name" value="adh_short_C2"/>
    <property type="match status" value="1"/>
</dbReference>
<dbReference type="InterPro" id="IPR050259">
    <property type="entry name" value="SDR"/>
</dbReference>
<dbReference type="PANTHER" id="PTHR42879:SF2">
    <property type="entry name" value="3-OXOACYL-[ACYL-CARRIER-PROTEIN] REDUCTASE FABG"/>
    <property type="match status" value="1"/>
</dbReference>
<protein>
    <submittedName>
        <fullName evidence="2">3-oxoacyl-[acyl-carrier-protein] reductase FabG</fullName>
        <ecNumber evidence="2">1.1.1.100</ecNumber>
    </submittedName>
</protein>
<dbReference type="Proteomes" id="UP001057134">
    <property type="component" value="Chromosome"/>
</dbReference>
<dbReference type="Gene3D" id="3.40.50.720">
    <property type="entry name" value="NAD(P)-binding Rossmann-like Domain"/>
    <property type="match status" value="1"/>
</dbReference>
<gene>
    <name evidence="2" type="primary">fabG_2</name>
    <name evidence="2" type="ORF">SK3146_01792</name>
</gene>
<dbReference type="RefSeq" id="WP_434006867.1">
    <property type="nucleotide sequence ID" value="NZ_CP027059.1"/>
</dbReference>
<dbReference type="PRINTS" id="PR00080">
    <property type="entry name" value="SDRFAMILY"/>
</dbReference>
<reference evidence="2" key="2">
    <citation type="journal article" date="2021" name="J Anim Sci Technol">
        <title>Complete genome sequence of Paenibacillus konkukensis sp. nov. SK3146 as a potential probiotic strain.</title>
        <authorList>
            <person name="Jung H.I."/>
            <person name="Park S."/>
            <person name="Niu K.M."/>
            <person name="Lee S.W."/>
            <person name="Kothari D."/>
            <person name="Yi K.J."/>
            <person name="Kim S.K."/>
        </authorList>
    </citation>
    <scope>NUCLEOTIDE SEQUENCE</scope>
    <source>
        <strain evidence="2">SK3146</strain>
    </source>
</reference>
<keyword evidence="2" id="KW-0560">Oxidoreductase</keyword>
<proteinExistence type="inferred from homology"/>
<dbReference type="InterPro" id="IPR002347">
    <property type="entry name" value="SDR_fam"/>
</dbReference>
<dbReference type="CDD" id="cd05233">
    <property type="entry name" value="SDR_c"/>
    <property type="match status" value="1"/>
</dbReference>
<dbReference type="NCBIfam" id="NF005559">
    <property type="entry name" value="PRK07231.1"/>
    <property type="match status" value="1"/>
</dbReference>
<name>A0ABY4RMF7_9BACL</name>
<accession>A0ABY4RMF7</accession>
<dbReference type="SUPFAM" id="SSF51735">
    <property type="entry name" value="NAD(P)-binding Rossmann-fold domains"/>
    <property type="match status" value="1"/>
</dbReference>